<organism evidence="4 5">
    <name type="scientific">Halolamina salina</name>
    <dbReference type="NCBI Taxonomy" id="1220023"/>
    <lineage>
        <taxon>Archaea</taxon>
        <taxon>Methanobacteriati</taxon>
        <taxon>Methanobacteriota</taxon>
        <taxon>Stenosarchaea group</taxon>
        <taxon>Halobacteria</taxon>
        <taxon>Halobacteriales</taxon>
        <taxon>Haloferacaceae</taxon>
    </lineage>
</organism>
<reference evidence="4 5" key="1">
    <citation type="journal article" date="2019" name="Int. J. Syst. Evol. Microbiol.">
        <title>The Global Catalogue of Microorganisms (GCM) 10K type strain sequencing project: providing services to taxonomists for standard genome sequencing and annotation.</title>
        <authorList>
            <consortium name="The Broad Institute Genomics Platform"/>
            <consortium name="The Broad Institute Genome Sequencing Center for Infectious Disease"/>
            <person name="Wu L."/>
            <person name="Ma J."/>
        </authorList>
    </citation>
    <scope>NUCLEOTIDE SEQUENCE [LARGE SCALE GENOMIC DNA]</scope>
    <source>
        <strain evidence="4 5">CGMCC 1.12285</strain>
    </source>
</reference>
<comment type="caution">
    <text evidence="4">The sequence shown here is derived from an EMBL/GenBank/DDBJ whole genome shotgun (WGS) entry which is preliminary data.</text>
</comment>
<dbReference type="AlphaFoldDB" id="A0ABD6B289"/>
<dbReference type="Proteomes" id="UP001597111">
    <property type="component" value="Unassembled WGS sequence"/>
</dbReference>
<sequence>MGEHAAVAAVDDPVTVDRIAADLRELGVEAGDTLLVHTSLSELGWVAGGPQAVVDALQRVVTADGTIVMPTHSTQYSDPSVWMNPPVPDDWIPQIRESIPPFRPEVTPSRGMGAVAECFRDYPNAVRSRHPLYSFAAWGADAEDIVADHSFENAMGEESPLARVYDRDGSVLLLGTDHASNTSLHLAEYRADLDAGRVTETAPVLRDGERTMVEWTDIEHESGDFLVAGSTFEGQRPESVETGEVGAGTATLVDQPALVDFAAEWMADHR</sequence>
<proteinExistence type="inferred from homology"/>
<keyword evidence="3" id="KW-0012">Acyltransferase</keyword>
<evidence type="ECO:0000256" key="2">
    <source>
        <dbReference type="ARBA" id="ARBA00022679"/>
    </source>
</evidence>
<dbReference type="PANTHER" id="PTHR11104:SF0">
    <property type="entry name" value="SPBETA PROPHAGE-DERIVED AMINOGLYCOSIDE N(3')-ACETYLTRANSFERASE-LIKE PROTEIN YOKD"/>
    <property type="match status" value="1"/>
</dbReference>
<keyword evidence="5" id="KW-1185">Reference proteome</keyword>
<keyword evidence="2" id="KW-0808">Transferase</keyword>
<dbReference type="GO" id="GO:0016746">
    <property type="term" value="F:acyltransferase activity"/>
    <property type="evidence" value="ECO:0007669"/>
    <property type="project" value="UniProtKB-KW"/>
</dbReference>
<dbReference type="SUPFAM" id="SSF110710">
    <property type="entry name" value="TTHA0583/YokD-like"/>
    <property type="match status" value="1"/>
</dbReference>
<gene>
    <name evidence="4" type="ORF">ACFR9S_01605</name>
</gene>
<comment type="similarity">
    <text evidence="1">Belongs to the antibiotic N-acetyltransferase family.</text>
</comment>
<dbReference type="PANTHER" id="PTHR11104">
    <property type="entry name" value="AMINOGLYCOSIDE N3-ACETYLTRANSFERASE"/>
    <property type="match status" value="1"/>
</dbReference>
<evidence type="ECO:0000256" key="1">
    <source>
        <dbReference type="ARBA" id="ARBA00006383"/>
    </source>
</evidence>
<accession>A0ABD6B289</accession>
<dbReference type="EMBL" id="JBHUDH010000012">
    <property type="protein sequence ID" value="MFD1524999.1"/>
    <property type="molecule type" value="Genomic_DNA"/>
</dbReference>
<evidence type="ECO:0000256" key="3">
    <source>
        <dbReference type="ARBA" id="ARBA00023315"/>
    </source>
</evidence>
<protein>
    <submittedName>
        <fullName evidence="4">Aminoglycoside N(3)-acetyltransferase</fullName>
    </submittedName>
</protein>
<dbReference type="InterPro" id="IPR028345">
    <property type="entry name" value="Antibiotic_NAT-like"/>
</dbReference>
<evidence type="ECO:0000313" key="5">
    <source>
        <dbReference type="Proteomes" id="UP001597111"/>
    </source>
</evidence>
<evidence type="ECO:0000313" key="4">
    <source>
        <dbReference type="EMBL" id="MFD1524999.1"/>
    </source>
</evidence>
<name>A0ABD6B289_9EURY</name>
<dbReference type="Pfam" id="PF02522">
    <property type="entry name" value="Antibiotic_NAT"/>
    <property type="match status" value="1"/>
</dbReference>
<dbReference type="RefSeq" id="WP_379731845.1">
    <property type="nucleotide sequence ID" value="NZ_JBHSWZ010000154.1"/>
</dbReference>
<dbReference type="InterPro" id="IPR003679">
    <property type="entry name" value="Amioglycoside_AcTrfase"/>
</dbReference>